<dbReference type="SUPFAM" id="SSF53223">
    <property type="entry name" value="Aminoacid dehydrogenase-like, N-terminal domain"/>
    <property type="match status" value="1"/>
</dbReference>
<proteinExistence type="predicted"/>
<dbReference type="InterPro" id="IPR046346">
    <property type="entry name" value="Aminoacid_DH-like_N_sf"/>
</dbReference>
<evidence type="ECO:0000313" key="2">
    <source>
        <dbReference type="Proteomes" id="UP000270487"/>
    </source>
</evidence>
<sequence>MEKFAVFGNPIAHSKSPASTRYLRSKPGSNIPMAPCWLRWTDLYLPCNGLLLLVAKGQTSPFLLRNVPMRQQANLAKGRQWPVR</sequence>
<dbReference type="AlphaFoldDB" id="A0A3S5BAP5"/>
<dbReference type="GO" id="GO:0016491">
    <property type="term" value="F:oxidoreductase activity"/>
    <property type="evidence" value="ECO:0007669"/>
    <property type="project" value="UniProtKB-ARBA"/>
</dbReference>
<evidence type="ECO:0000313" key="1">
    <source>
        <dbReference type="EMBL" id="VEI76558.1"/>
    </source>
</evidence>
<protein>
    <submittedName>
        <fullName evidence="1">Uncharacterized protein</fullName>
    </submittedName>
</protein>
<dbReference type="EMBL" id="LR134492">
    <property type="protein sequence ID" value="VEI76558.1"/>
    <property type="molecule type" value="Genomic_DNA"/>
</dbReference>
<name>A0A3S5BAP5_SERFO</name>
<dbReference type="Proteomes" id="UP000270487">
    <property type="component" value="Chromosome"/>
</dbReference>
<accession>A0A3S5BAP5</accession>
<reference evidence="1 2" key="1">
    <citation type="submission" date="2018-12" db="EMBL/GenBank/DDBJ databases">
        <authorList>
            <consortium name="Pathogen Informatics"/>
        </authorList>
    </citation>
    <scope>NUCLEOTIDE SEQUENCE [LARGE SCALE GENOMIC DNA]</scope>
    <source>
        <strain evidence="1 2">NCTC13193</strain>
    </source>
</reference>
<gene>
    <name evidence="1" type="ORF">NCTC13193_05387</name>
</gene>
<organism evidence="1 2">
    <name type="scientific">Serratia fonticola</name>
    <dbReference type="NCBI Taxonomy" id="47917"/>
    <lineage>
        <taxon>Bacteria</taxon>
        <taxon>Pseudomonadati</taxon>
        <taxon>Pseudomonadota</taxon>
        <taxon>Gammaproteobacteria</taxon>
        <taxon>Enterobacterales</taxon>
        <taxon>Yersiniaceae</taxon>
        <taxon>Serratia</taxon>
    </lineage>
</organism>